<dbReference type="RefSeq" id="WP_379656772.1">
    <property type="nucleotide sequence ID" value="NZ_JBHTIV010000005.1"/>
</dbReference>
<reference evidence="3" key="1">
    <citation type="journal article" date="2019" name="Int. J. Syst. Evol. Microbiol.">
        <title>The Global Catalogue of Microorganisms (GCM) 10K type strain sequencing project: providing services to taxonomists for standard genome sequencing and annotation.</title>
        <authorList>
            <consortium name="The Broad Institute Genomics Platform"/>
            <consortium name="The Broad Institute Genome Sequencing Center for Infectious Disease"/>
            <person name="Wu L."/>
            <person name="Ma J."/>
        </authorList>
    </citation>
    <scope>NUCLEOTIDE SEQUENCE [LARGE SCALE GENOMIC DNA]</scope>
    <source>
        <strain evidence="3">CCUG 56752</strain>
    </source>
</reference>
<evidence type="ECO:0000313" key="3">
    <source>
        <dbReference type="Proteomes" id="UP001597049"/>
    </source>
</evidence>
<keyword evidence="1" id="KW-0732">Signal</keyword>
<evidence type="ECO:0008006" key="4">
    <source>
        <dbReference type="Google" id="ProtNLM"/>
    </source>
</evidence>
<sequence>MKKGFYFISFALIICFSVPAQVGIGTESPAVSSILDVASTESGVLLPRMTTVQRSAITDPDNGLTVFDTDTQSYYFYNATEASWESLSSSRLERDNYVLVKSQDDFPDPVGGKITLDPNTFYEINGIISLDASIELNGAYISGLDSFQDELNKPNGDLFVGNTGGTIRFLSLSGVGNAFNVSGGTSVIVQNTVIHDFSNVGTISNVNLVFLNTVQYLNNSNGIVFSDIDNLLINNAAWQASNSGTFEKFVGSFDLIQKASGFSITNGSAIAIDVSENPIVGDGVITGTVFTGTSTTKVNKYTTTPLNTNFTKNWFIQAPGIKDEYDDVATGNIYYDGGLNFGYSMTSAAVGTAFKLTGGDVNSNLLRFTSDDAIVNRLRYEGKEARAFFVNASLSVRGTNRQGDFYSFFIRVNGNTTLNRTNAIFYVDNITNVSSISLSGTVVLNPNDFVEIWAQKLTGTESGNLTIFSQNLNIN</sequence>
<comment type="caution">
    <text evidence="2">The sequence shown here is derived from an EMBL/GenBank/DDBJ whole genome shotgun (WGS) entry which is preliminary data.</text>
</comment>
<feature type="chain" id="PRO_5046086632" description="Cell wall anchor protein" evidence="1">
    <location>
        <begin position="23"/>
        <end position="475"/>
    </location>
</feature>
<dbReference type="Proteomes" id="UP001597049">
    <property type="component" value="Unassembled WGS sequence"/>
</dbReference>
<proteinExistence type="predicted"/>
<evidence type="ECO:0000256" key="1">
    <source>
        <dbReference type="SAM" id="SignalP"/>
    </source>
</evidence>
<protein>
    <recommendedName>
        <fullName evidence="4">Cell wall anchor protein</fullName>
    </recommendedName>
</protein>
<name>A0ABW3GRM5_9FLAO</name>
<gene>
    <name evidence="2" type="ORF">ACFQ0R_02375</name>
</gene>
<keyword evidence="3" id="KW-1185">Reference proteome</keyword>
<feature type="signal peptide" evidence="1">
    <location>
        <begin position="1"/>
        <end position="22"/>
    </location>
</feature>
<accession>A0ABW3GRM5</accession>
<dbReference type="EMBL" id="JBHTIV010000005">
    <property type="protein sequence ID" value="MFD0931436.1"/>
    <property type="molecule type" value="Genomic_DNA"/>
</dbReference>
<evidence type="ECO:0000313" key="2">
    <source>
        <dbReference type="EMBL" id="MFD0931436.1"/>
    </source>
</evidence>
<organism evidence="2 3">
    <name type="scientific">Psychroflexus salinarum</name>
    <dbReference type="NCBI Taxonomy" id="546024"/>
    <lineage>
        <taxon>Bacteria</taxon>
        <taxon>Pseudomonadati</taxon>
        <taxon>Bacteroidota</taxon>
        <taxon>Flavobacteriia</taxon>
        <taxon>Flavobacteriales</taxon>
        <taxon>Flavobacteriaceae</taxon>
        <taxon>Psychroflexus</taxon>
    </lineage>
</organism>